<comment type="caution">
    <text evidence="1">The sequence shown here is derived from an EMBL/GenBank/DDBJ whole genome shotgun (WGS) entry which is preliminary data.</text>
</comment>
<protein>
    <submittedName>
        <fullName evidence="1">15703_t:CDS:1</fullName>
    </submittedName>
</protein>
<keyword evidence="2" id="KW-1185">Reference proteome</keyword>
<dbReference type="Proteomes" id="UP000789920">
    <property type="component" value="Unassembled WGS sequence"/>
</dbReference>
<name>A0ACA9QJ98_9GLOM</name>
<proteinExistence type="predicted"/>
<feature type="non-terminal residue" evidence="1">
    <location>
        <position position="1"/>
    </location>
</feature>
<gene>
    <name evidence="1" type="ORF">RPERSI_LOCUS13729</name>
</gene>
<sequence>IGRQSFILSQKLYNPTNSQKSIESNVIISYTNANVHYDLLKESLKKSIISAIGRLKLSPNKYNNQLDMIKEQYTTMSSQPPNKRKRGSFFSSPTKPPNNTPQAVNLEQLVTQIRTDQTNA</sequence>
<dbReference type="EMBL" id="CAJVQC010030775">
    <property type="protein sequence ID" value="CAG8746605.1"/>
    <property type="molecule type" value="Genomic_DNA"/>
</dbReference>
<accession>A0ACA9QJ98</accession>
<organism evidence="1 2">
    <name type="scientific">Racocetra persica</name>
    <dbReference type="NCBI Taxonomy" id="160502"/>
    <lineage>
        <taxon>Eukaryota</taxon>
        <taxon>Fungi</taxon>
        <taxon>Fungi incertae sedis</taxon>
        <taxon>Mucoromycota</taxon>
        <taxon>Glomeromycotina</taxon>
        <taxon>Glomeromycetes</taxon>
        <taxon>Diversisporales</taxon>
        <taxon>Gigasporaceae</taxon>
        <taxon>Racocetra</taxon>
    </lineage>
</organism>
<evidence type="ECO:0000313" key="1">
    <source>
        <dbReference type="EMBL" id="CAG8746605.1"/>
    </source>
</evidence>
<reference evidence="1" key="1">
    <citation type="submission" date="2021-06" db="EMBL/GenBank/DDBJ databases">
        <authorList>
            <person name="Kallberg Y."/>
            <person name="Tangrot J."/>
            <person name="Rosling A."/>
        </authorList>
    </citation>
    <scope>NUCLEOTIDE SEQUENCE</scope>
    <source>
        <strain evidence="1">MA461A</strain>
    </source>
</reference>
<evidence type="ECO:0000313" key="2">
    <source>
        <dbReference type="Proteomes" id="UP000789920"/>
    </source>
</evidence>